<dbReference type="InParanoid" id="G5C886"/>
<proteinExistence type="predicted"/>
<evidence type="ECO:0000313" key="3">
    <source>
        <dbReference type="Proteomes" id="UP000006813"/>
    </source>
</evidence>
<dbReference type="Proteomes" id="UP000006813">
    <property type="component" value="Unassembled WGS sequence"/>
</dbReference>
<dbReference type="EMBL" id="JH173807">
    <property type="protein sequence ID" value="EHB17747.1"/>
    <property type="molecule type" value="Genomic_DNA"/>
</dbReference>
<evidence type="ECO:0000256" key="1">
    <source>
        <dbReference type="SAM" id="MobiDB-lite"/>
    </source>
</evidence>
<protein>
    <submittedName>
        <fullName evidence="2">Uncharacterized protein</fullName>
    </submittedName>
</protein>
<feature type="region of interest" description="Disordered" evidence="1">
    <location>
        <begin position="55"/>
        <end position="83"/>
    </location>
</feature>
<organism evidence="2 3">
    <name type="scientific">Heterocephalus glaber</name>
    <name type="common">Naked mole rat</name>
    <dbReference type="NCBI Taxonomy" id="10181"/>
    <lineage>
        <taxon>Eukaryota</taxon>
        <taxon>Metazoa</taxon>
        <taxon>Chordata</taxon>
        <taxon>Craniata</taxon>
        <taxon>Vertebrata</taxon>
        <taxon>Euteleostomi</taxon>
        <taxon>Mammalia</taxon>
        <taxon>Eutheria</taxon>
        <taxon>Euarchontoglires</taxon>
        <taxon>Glires</taxon>
        <taxon>Rodentia</taxon>
        <taxon>Hystricomorpha</taxon>
        <taxon>Bathyergidae</taxon>
        <taxon>Heterocephalus</taxon>
    </lineage>
</organism>
<reference evidence="2 3" key="1">
    <citation type="journal article" date="2011" name="Nature">
        <title>Genome sequencing reveals insights into physiology and longevity of the naked mole rat.</title>
        <authorList>
            <person name="Kim E.B."/>
            <person name="Fang X."/>
            <person name="Fushan A.A."/>
            <person name="Huang Z."/>
            <person name="Lobanov A.V."/>
            <person name="Han L."/>
            <person name="Marino S.M."/>
            <person name="Sun X."/>
            <person name="Turanov A.A."/>
            <person name="Yang P."/>
            <person name="Yim S.H."/>
            <person name="Zhao X."/>
            <person name="Kasaikina M.V."/>
            <person name="Stoletzki N."/>
            <person name="Peng C."/>
            <person name="Polak P."/>
            <person name="Xiong Z."/>
            <person name="Kiezun A."/>
            <person name="Zhu Y."/>
            <person name="Chen Y."/>
            <person name="Kryukov G.V."/>
            <person name="Zhang Q."/>
            <person name="Peshkin L."/>
            <person name="Yang L."/>
            <person name="Bronson R.T."/>
            <person name="Buffenstein R."/>
            <person name="Wang B."/>
            <person name="Han C."/>
            <person name="Li Q."/>
            <person name="Chen L."/>
            <person name="Zhao W."/>
            <person name="Sunyaev S.R."/>
            <person name="Park T.J."/>
            <person name="Zhang G."/>
            <person name="Wang J."/>
            <person name="Gladyshev V.N."/>
        </authorList>
    </citation>
    <scope>NUCLEOTIDE SEQUENCE [LARGE SCALE GENOMIC DNA]</scope>
</reference>
<gene>
    <name evidence="2" type="ORF">GW7_09898</name>
</gene>
<evidence type="ECO:0000313" key="2">
    <source>
        <dbReference type="EMBL" id="EHB17747.1"/>
    </source>
</evidence>
<dbReference type="AlphaFoldDB" id="G5C886"/>
<feature type="region of interest" description="Disordered" evidence="1">
    <location>
        <begin position="1"/>
        <end position="24"/>
    </location>
</feature>
<accession>G5C886</accession>
<sequence length="139" mass="14840">MRPSDSGIARRGSNAAISGSSHLHPDLTTIPSHLSALIPHRYHCVASGSSRVLPTQLEDDSHKVKRQSPHPCAVRAAPEKPVTEEEMSGVAAVVAQAIIHNGNSTESAEQPRILSCHLHRHRGPAGCYLKRGRAAIAGR</sequence>
<name>G5C886_HETGA</name>